<evidence type="ECO:0000256" key="2">
    <source>
        <dbReference type="ARBA" id="ARBA00023239"/>
    </source>
</evidence>
<dbReference type="InterPro" id="IPR036409">
    <property type="entry name" value="Aldolase_II/adducin_N_sf"/>
</dbReference>
<dbReference type="EMBL" id="OMOH01000016">
    <property type="protein sequence ID" value="SPF69526.1"/>
    <property type="molecule type" value="Genomic_DNA"/>
</dbReference>
<dbReference type="GO" id="GO:0005829">
    <property type="term" value="C:cytosol"/>
    <property type="evidence" value="ECO:0007669"/>
    <property type="project" value="TreeGrafter"/>
</dbReference>
<dbReference type="GO" id="GO:0016832">
    <property type="term" value="F:aldehyde-lyase activity"/>
    <property type="evidence" value="ECO:0007669"/>
    <property type="project" value="TreeGrafter"/>
</dbReference>
<evidence type="ECO:0000313" key="5">
    <source>
        <dbReference type="Proteomes" id="UP000265962"/>
    </source>
</evidence>
<dbReference type="PANTHER" id="PTHR22789">
    <property type="entry name" value="FUCULOSE PHOSPHATE ALDOLASE"/>
    <property type="match status" value="1"/>
</dbReference>
<gene>
    <name evidence="4" type="ORF">PROPJV5_2512</name>
</gene>
<keyword evidence="2" id="KW-0456">Lyase</keyword>
<dbReference type="SMART" id="SM01007">
    <property type="entry name" value="Aldolase_II"/>
    <property type="match status" value="1"/>
</dbReference>
<protein>
    <submittedName>
        <fullName evidence="4">Class II Aldolase and Adducin N-terminal domain</fullName>
    </submittedName>
</protein>
<keyword evidence="5" id="KW-1185">Reference proteome</keyword>
<dbReference type="GO" id="GO:0019323">
    <property type="term" value="P:pentose catabolic process"/>
    <property type="evidence" value="ECO:0007669"/>
    <property type="project" value="TreeGrafter"/>
</dbReference>
<dbReference type="RefSeq" id="WP_220474433.1">
    <property type="nucleotide sequence ID" value="NZ_OMOH01000016.1"/>
</dbReference>
<evidence type="ECO:0000259" key="3">
    <source>
        <dbReference type="SMART" id="SM01007"/>
    </source>
</evidence>
<evidence type="ECO:0000256" key="1">
    <source>
        <dbReference type="ARBA" id="ARBA00022723"/>
    </source>
</evidence>
<reference evidence="5" key="1">
    <citation type="submission" date="2018-02" db="EMBL/GenBank/DDBJ databases">
        <authorList>
            <person name="Hornung B."/>
        </authorList>
    </citation>
    <scope>NUCLEOTIDE SEQUENCE [LARGE SCALE GENOMIC DNA]</scope>
</reference>
<dbReference type="Pfam" id="PF00596">
    <property type="entry name" value="Aldolase_II"/>
    <property type="match status" value="1"/>
</dbReference>
<dbReference type="Proteomes" id="UP000265962">
    <property type="component" value="Unassembled WGS sequence"/>
</dbReference>
<dbReference type="SUPFAM" id="SSF53639">
    <property type="entry name" value="AraD/HMP-PK domain-like"/>
    <property type="match status" value="1"/>
</dbReference>
<dbReference type="PANTHER" id="PTHR22789:SF0">
    <property type="entry name" value="3-OXO-TETRONATE 4-PHOSPHATE DECARBOXYLASE-RELATED"/>
    <property type="match status" value="1"/>
</dbReference>
<name>A0A375I477_9ACTN</name>
<keyword evidence="1" id="KW-0479">Metal-binding</keyword>
<dbReference type="InterPro" id="IPR001303">
    <property type="entry name" value="Aldolase_II/adducin_N"/>
</dbReference>
<proteinExistence type="predicted"/>
<sequence length="198" mass="21371">MDGQDDVRELLVRAARRAYRRGIQTGDGGNVSARVGPDSRSMIVTRSGTSLADCDADDFLETDLSGNVLSGRGAPTREAFLHARIYETRPDVNAIVHCHAPYSIAVARSHERIPQPTWHSRMKQPNGFPVIDVHHAAVPPQDWPRVGSVIAAGPSAPMAFVLRDHGLVALGRDPIAAEHLAELVEETAMIAFLLGGSE</sequence>
<evidence type="ECO:0000313" key="4">
    <source>
        <dbReference type="EMBL" id="SPF69526.1"/>
    </source>
</evidence>
<feature type="domain" description="Class II aldolase/adducin N-terminal" evidence="3">
    <location>
        <begin position="9"/>
        <end position="192"/>
    </location>
</feature>
<dbReference type="InterPro" id="IPR050197">
    <property type="entry name" value="Aldolase_class_II_sugar_metab"/>
</dbReference>
<dbReference type="Gene3D" id="3.40.225.10">
    <property type="entry name" value="Class II aldolase/adducin N-terminal domain"/>
    <property type="match status" value="1"/>
</dbReference>
<dbReference type="GO" id="GO:0046872">
    <property type="term" value="F:metal ion binding"/>
    <property type="evidence" value="ECO:0007669"/>
    <property type="project" value="UniProtKB-KW"/>
</dbReference>
<organism evidence="4 5">
    <name type="scientific">Propionibacterium ruminifibrarum</name>
    <dbReference type="NCBI Taxonomy" id="1962131"/>
    <lineage>
        <taxon>Bacteria</taxon>
        <taxon>Bacillati</taxon>
        <taxon>Actinomycetota</taxon>
        <taxon>Actinomycetes</taxon>
        <taxon>Propionibacteriales</taxon>
        <taxon>Propionibacteriaceae</taxon>
        <taxon>Propionibacterium</taxon>
    </lineage>
</organism>
<accession>A0A375I477</accession>
<dbReference type="AlphaFoldDB" id="A0A375I477"/>